<dbReference type="InterPro" id="IPR007899">
    <property type="entry name" value="CHAD_dom"/>
</dbReference>
<dbReference type="SMART" id="SM00880">
    <property type="entry name" value="CHAD"/>
    <property type="match status" value="1"/>
</dbReference>
<evidence type="ECO:0000313" key="2">
    <source>
        <dbReference type="EMBL" id="MBF0635912.1"/>
    </source>
</evidence>
<organism evidence="2 3">
    <name type="scientific">Prosthecochloris ethylica</name>
    <dbReference type="NCBI Taxonomy" id="2743976"/>
    <lineage>
        <taxon>Bacteria</taxon>
        <taxon>Pseudomonadati</taxon>
        <taxon>Chlorobiota</taxon>
        <taxon>Chlorobiia</taxon>
        <taxon>Chlorobiales</taxon>
        <taxon>Chlorobiaceae</taxon>
        <taxon>Prosthecochloris</taxon>
    </lineage>
</organism>
<name>A0ABR9XPU9_9CHLB</name>
<comment type="caution">
    <text evidence="2">The sequence shown here is derived from an EMBL/GenBank/DDBJ whole genome shotgun (WGS) entry which is preliminary data.</text>
</comment>
<evidence type="ECO:0000313" key="3">
    <source>
        <dbReference type="Proteomes" id="UP000619838"/>
    </source>
</evidence>
<dbReference type="RefSeq" id="WP_158596374.1">
    <property type="nucleotide sequence ID" value="NZ_JABVZQ010000004.1"/>
</dbReference>
<keyword evidence="3" id="KW-1185">Reference proteome</keyword>
<accession>A0ABR9XPU9</accession>
<dbReference type="Proteomes" id="UP000619838">
    <property type="component" value="Unassembled WGS sequence"/>
</dbReference>
<gene>
    <name evidence="2" type="ORF">INT08_01770</name>
</gene>
<dbReference type="InterPro" id="IPR038186">
    <property type="entry name" value="CHAD_dom_sf"/>
</dbReference>
<sequence length="504" mass="57680">MNEKVGVPYSLVRQSAKHRNLQFYDSFEWHAWKKKSAVCKRGSTLSIVSLKTGKEQASSPMRKSPSNFFASDIADDAVRQHLDSFTPLRAFIRLCRAEEQVDQYRILDDNRKTVGHLEITTLTLREKNRKDYTESFLTLTPLRGYRTDSEHVAEALQKAGLLSGTTSFSYIYNQLLKAAGISPGSYRSKPSVRLSPDEPVRESARKLLLATFRIMLANEPWLSRNIDTEFLHDYRVALRRTRSILAQLKGIFPPEELSRFKQQFRELAKRTNNLRDQDVYLLEADHFGSLLPAPLREPLGLFFDDLQHAHTQELRALSRHLRTRQHAELLHTWESFLTEPCQASGEDTPNAALPTSTVAVGTIRKAWKKVIRHGRTIGPEASDEDLHSLRIDCKKLRYLLEFFSSIFPKETIGPVITHLKKLQDLLGKFVDLSVQQDYLHHRITSPGAHSQQLPATLAASLGGLVTALYHERETVRQRFHDTFRQFDSHHTATLFSALIDHYSS</sequence>
<dbReference type="Pfam" id="PF05235">
    <property type="entry name" value="CHAD"/>
    <property type="match status" value="1"/>
</dbReference>
<reference evidence="2 3" key="1">
    <citation type="journal article" date="2020" name="Microorganisms">
        <title>Simultaneous Genome Sequencing of Prosthecochloris ethylica and Desulfuromonas acetoxidans within a Syntrophic Mixture Reveals Unique Pili and Protein Interactions.</title>
        <authorList>
            <person name="Kyndt J.A."/>
            <person name="Van Beeumen J.J."/>
            <person name="Meyer T.E."/>
        </authorList>
    </citation>
    <scope>NUCLEOTIDE SEQUENCE [LARGE SCALE GENOMIC DNA]</scope>
    <source>
        <strain evidence="2 3">N3</strain>
    </source>
</reference>
<evidence type="ECO:0000259" key="1">
    <source>
        <dbReference type="PROSITE" id="PS51708"/>
    </source>
</evidence>
<dbReference type="PROSITE" id="PS51708">
    <property type="entry name" value="CHAD"/>
    <property type="match status" value="1"/>
</dbReference>
<protein>
    <submittedName>
        <fullName evidence="2">CHAD domain-containing protein</fullName>
    </submittedName>
</protein>
<dbReference type="PANTHER" id="PTHR39339:SF1">
    <property type="entry name" value="CHAD DOMAIN-CONTAINING PROTEIN"/>
    <property type="match status" value="1"/>
</dbReference>
<feature type="domain" description="CHAD" evidence="1">
    <location>
        <begin position="197"/>
        <end position="488"/>
    </location>
</feature>
<dbReference type="EMBL" id="JADGII010000002">
    <property type="protein sequence ID" value="MBF0635912.1"/>
    <property type="molecule type" value="Genomic_DNA"/>
</dbReference>
<proteinExistence type="predicted"/>
<dbReference type="Gene3D" id="1.40.20.10">
    <property type="entry name" value="CHAD domain"/>
    <property type="match status" value="1"/>
</dbReference>
<dbReference type="PANTHER" id="PTHR39339">
    <property type="entry name" value="SLR1444 PROTEIN"/>
    <property type="match status" value="1"/>
</dbReference>